<evidence type="ECO:0000313" key="2">
    <source>
        <dbReference type="EMBL" id="QIO09296.1"/>
    </source>
</evidence>
<gene>
    <name evidence="2" type="ORF">G8D99_09890</name>
</gene>
<keyword evidence="1" id="KW-0812">Transmembrane</keyword>
<accession>A0A6G8S4Y9</accession>
<feature type="transmembrane region" description="Helical" evidence="1">
    <location>
        <begin position="41"/>
        <end position="62"/>
    </location>
</feature>
<sequence>MKKSESLVATLLAIYAILLTISIALYAVIKEFNIDIALSTNLLIWTATLFAPIAVLMTYTSWNKQKKAELISRLARNDLKKYTKIMHELNQLEWAFRNLVSNKNYNHDKELFDQSLNKLSKKRFTSSKDDLSICFYLSKDELKLLHKLEAEISHYINLLVMESQKELVEKSVYLDSARIFKQEKQFISLYNLYQELLIKYVAFDTSFK</sequence>
<evidence type="ECO:0000313" key="3">
    <source>
        <dbReference type="Proteomes" id="UP000501939"/>
    </source>
</evidence>
<keyword evidence="1" id="KW-0472">Membrane</keyword>
<organism evidence="2 3">
    <name type="scientific">Acinetobacter lanii</name>
    <dbReference type="NCBI Taxonomy" id="2715163"/>
    <lineage>
        <taxon>Bacteria</taxon>
        <taxon>Pseudomonadati</taxon>
        <taxon>Pseudomonadota</taxon>
        <taxon>Gammaproteobacteria</taxon>
        <taxon>Moraxellales</taxon>
        <taxon>Moraxellaceae</taxon>
        <taxon>Acinetobacter</taxon>
    </lineage>
</organism>
<keyword evidence="3" id="KW-1185">Reference proteome</keyword>
<reference evidence="2 3" key="1">
    <citation type="submission" date="2020-03" db="EMBL/GenBank/DDBJ databases">
        <authorList>
            <person name="Zhu W."/>
        </authorList>
    </citation>
    <scope>NUCLEOTIDE SEQUENCE [LARGE SCALE GENOMIC DNA]</scope>
    <source>
        <strain evidence="2 3">185</strain>
    </source>
</reference>
<keyword evidence="1" id="KW-1133">Transmembrane helix</keyword>
<name>A0A6G8S4Y9_9GAMM</name>
<dbReference type="RefSeq" id="WP_166325188.1">
    <property type="nucleotide sequence ID" value="NZ_CP049916.1"/>
</dbReference>
<protein>
    <recommendedName>
        <fullName evidence="4">DUF4760 domain-containing protein</fullName>
    </recommendedName>
</protein>
<evidence type="ECO:0008006" key="4">
    <source>
        <dbReference type="Google" id="ProtNLM"/>
    </source>
</evidence>
<dbReference type="EMBL" id="CP049916">
    <property type="protein sequence ID" value="QIO09296.1"/>
    <property type="molecule type" value="Genomic_DNA"/>
</dbReference>
<dbReference type="Proteomes" id="UP000501939">
    <property type="component" value="Chromosome"/>
</dbReference>
<feature type="transmembrane region" description="Helical" evidence="1">
    <location>
        <begin position="7"/>
        <end position="29"/>
    </location>
</feature>
<proteinExistence type="predicted"/>
<dbReference type="AlphaFoldDB" id="A0A6G8S4Y9"/>
<evidence type="ECO:0000256" key="1">
    <source>
        <dbReference type="SAM" id="Phobius"/>
    </source>
</evidence>
<dbReference type="KEGG" id="alj:G8D99_09890"/>